<evidence type="ECO:0000313" key="3">
    <source>
        <dbReference type="Proteomes" id="UP000235220"/>
    </source>
</evidence>
<dbReference type="RefSeq" id="XP_018822581.1">
    <property type="nucleotide sequence ID" value="XM_018967036.2"/>
</dbReference>
<evidence type="ECO:0000256" key="1">
    <source>
        <dbReference type="SAM" id="SignalP"/>
    </source>
</evidence>
<dbReference type="InterPro" id="IPR004330">
    <property type="entry name" value="FAR1_DNA_bnd_dom"/>
</dbReference>
<keyword evidence="1" id="KW-0732">Signal</keyword>
<dbReference type="Proteomes" id="UP000235220">
    <property type="component" value="Chromosome 12"/>
</dbReference>
<evidence type="ECO:0000313" key="4">
    <source>
        <dbReference type="RefSeq" id="XP_018822581.1"/>
    </source>
</evidence>
<sequence length="227" mass="26158">MFGGCILLSCQLATCATVDMEVDDGNERIETSAEGESSIRRVETDQEPYEGMPFESEEAARAFYDEYAKRVGFITRVLSSRKSERDRSIISRGLGCSGRSVNRKRGGQQEVCTATILLKREKPGRWVVRKFVRDHNHPLVGQFRKTRRTFVSLFCFEQSFDEKDKKILELTAELRVKKRLSAAYREQLLAFMKDIEGHNEHLSTKVQLVLDNLSEFEAKRKEVSDHR</sequence>
<dbReference type="KEGG" id="jre:108992467"/>
<evidence type="ECO:0000313" key="6">
    <source>
        <dbReference type="RefSeq" id="XP_035539212.1"/>
    </source>
</evidence>
<evidence type="ECO:0000313" key="5">
    <source>
        <dbReference type="RefSeq" id="XP_018822585.1"/>
    </source>
</evidence>
<feature type="signal peptide" evidence="1">
    <location>
        <begin position="1"/>
        <end position="15"/>
    </location>
</feature>
<keyword evidence="3" id="KW-1185">Reference proteome</keyword>
<dbReference type="RefSeq" id="XP_035539212.1">
    <property type="nucleotide sequence ID" value="XM_035683319.1"/>
</dbReference>
<name>A0A2I4ET67_JUGRE</name>
<dbReference type="PANTHER" id="PTHR46328:SF8">
    <property type="entry name" value="PROTEIN FAR1-RELATED SEQUENCE 2-LIKE"/>
    <property type="match status" value="1"/>
</dbReference>
<organism evidence="3 5">
    <name type="scientific">Juglans regia</name>
    <name type="common">English walnut</name>
    <dbReference type="NCBI Taxonomy" id="51240"/>
    <lineage>
        <taxon>Eukaryota</taxon>
        <taxon>Viridiplantae</taxon>
        <taxon>Streptophyta</taxon>
        <taxon>Embryophyta</taxon>
        <taxon>Tracheophyta</taxon>
        <taxon>Spermatophyta</taxon>
        <taxon>Magnoliopsida</taxon>
        <taxon>eudicotyledons</taxon>
        <taxon>Gunneridae</taxon>
        <taxon>Pentapetalae</taxon>
        <taxon>rosids</taxon>
        <taxon>fabids</taxon>
        <taxon>Fagales</taxon>
        <taxon>Juglandaceae</taxon>
        <taxon>Juglans</taxon>
    </lineage>
</organism>
<proteinExistence type="predicted"/>
<feature type="chain" id="PRO_5014290123" evidence="1">
    <location>
        <begin position="16"/>
        <end position="227"/>
    </location>
</feature>
<dbReference type="GeneID" id="108992467"/>
<reference evidence="4 5" key="1">
    <citation type="submission" date="2025-04" db="UniProtKB">
        <authorList>
            <consortium name="RefSeq"/>
        </authorList>
    </citation>
    <scope>IDENTIFICATION</scope>
    <source>
        <tissue evidence="4 5">Leaves</tissue>
    </source>
</reference>
<dbReference type="AlphaFoldDB" id="A0A2I4ET67"/>
<dbReference type="Gramene" id="Jr12_07620_p1">
    <property type="protein sequence ID" value="cds.Jr12_07620_p1"/>
    <property type="gene ID" value="Jr12_07620"/>
</dbReference>
<dbReference type="STRING" id="51240.A0A2I4ET67"/>
<feature type="domain" description="FAR1" evidence="2">
    <location>
        <begin position="63"/>
        <end position="140"/>
    </location>
</feature>
<accession>A0A2I4ET67</accession>
<dbReference type="Pfam" id="PF03101">
    <property type="entry name" value="FAR1"/>
    <property type="match status" value="1"/>
</dbReference>
<dbReference type="PANTHER" id="PTHR46328">
    <property type="entry name" value="FAR-RED IMPAIRED RESPONSIVE (FAR1) FAMILY PROTEIN-RELATED"/>
    <property type="match status" value="1"/>
</dbReference>
<gene>
    <name evidence="4 5 6" type="primary">LOC108992467</name>
</gene>
<protein>
    <submittedName>
        <fullName evidence="4 5">Protein FAR1-RELATED SEQUENCE 12-like isoform X1</fullName>
    </submittedName>
</protein>
<evidence type="ECO:0000259" key="2">
    <source>
        <dbReference type="Pfam" id="PF03101"/>
    </source>
</evidence>
<dbReference type="RefSeq" id="XP_018822585.1">
    <property type="nucleotide sequence ID" value="XM_018967040.2"/>
</dbReference>
<dbReference type="OrthoDB" id="1886686at2759"/>